<dbReference type="GO" id="GO:0005634">
    <property type="term" value="C:nucleus"/>
    <property type="evidence" value="ECO:0007669"/>
    <property type="project" value="UniProtKB-SubCell"/>
</dbReference>
<evidence type="ECO:0000256" key="5">
    <source>
        <dbReference type="ARBA" id="ARBA00022801"/>
    </source>
</evidence>
<evidence type="ECO:0000256" key="6">
    <source>
        <dbReference type="ARBA" id="ARBA00022842"/>
    </source>
</evidence>
<evidence type="ECO:0000256" key="11">
    <source>
        <dbReference type="ARBA" id="ARBA00093255"/>
    </source>
</evidence>
<feature type="binding site" evidence="13">
    <location>
        <position position="67"/>
    </location>
    <ligand>
        <name>Mg(2+)</name>
        <dbReference type="ChEBI" id="CHEBI:18420"/>
    </ligand>
</feature>
<dbReference type="AlphaFoldDB" id="A0AAN4TBY4"/>
<dbReference type="GO" id="GO:0000166">
    <property type="term" value="F:nucleotide binding"/>
    <property type="evidence" value="ECO:0007669"/>
    <property type="project" value="UniProtKB-KW"/>
</dbReference>
<dbReference type="EMBL" id="BCLY01000012">
    <property type="protein sequence ID" value="GAQ09036.1"/>
    <property type="molecule type" value="Genomic_DNA"/>
</dbReference>
<evidence type="ECO:0000256" key="3">
    <source>
        <dbReference type="ARBA" id="ARBA00022723"/>
    </source>
</evidence>
<feature type="binding site" evidence="13">
    <location>
        <position position="51"/>
    </location>
    <ligand>
        <name>ITP</name>
        <dbReference type="ChEBI" id="CHEBI:61402"/>
    </ligand>
</feature>
<dbReference type="Gene3D" id="3.90.950.10">
    <property type="match status" value="1"/>
</dbReference>
<dbReference type="Pfam" id="PF01725">
    <property type="entry name" value="Ham1p_like"/>
    <property type="match status" value="1"/>
</dbReference>
<gene>
    <name evidence="14" type="ORF">ALT_6357</name>
    <name evidence="15" type="ORF">CNMCM8927_002099</name>
</gene>
<dbReference type="EMBL" id="JAAAPU010000015">
    <property type="protein sequence ID" value="KAF4207786.1"/>
    <property type="molecule type" value="Genomic_DNA"/>
</dbReference>
<dbReference type="FunFam" id="3.90.950.10:FF:000003">
    <property type="entry name" value="Inosine triphosphate pyrophosphatase"/>
    <property type="match status" value="1"/>
</dbReference>
<comment type="catalytic activity">
    <reaction evidence="13">
        <text>XTP + H2O = XMP + diphosphate + H(+)</text>
        <dbReference type="Rhea" id="RHEA:28610"/>
        <dbReference type="ChEBI" id="CHEBI:15377"/>
        <dbReference type="ChEBI" id="CHEBI:15378"/>
        <dbReference type="ChEBI" id="CHEBI:33019"/>
        <dbReference type="ChEBI" id="CHEBI:57464"/>
        <dbReference type="ChEBI" id="CHEBI:61314"/>
        <dbReference type="EC" id="3.6.1.66"/>
    </reaction>
</comment>
<dbReference type="Proteomes" id="UP000051487">
    <property type="component" value="Unassembled WGS sequence"/>
</dbReference>
<dbReference type="GO" id="GO:0036222">
    <property type="term" value="F:XTP diphosphatase activity"/>
    <property type="evidence" value="ECO:0007669"/>
    <property type="project" value="UniProtKB-UniRule"/>
</dbReference>
<dbReference type="Proteomes" id="UP000649114">
    <property type="component" value="Unassembled WGS sequence"/>
</dbReference>
<name>A0AAN4TBY4_ASPLE</name>
<comment type="function">
    <text evidence="13">Pyrophosphatase that hydrolyzes non-canonical purine nucleotides such as inosine triphosphate (ITP), deoxyinosine triphosphate (dITP) or xanthosine 5'-triphosphate (XTP) to their respective monophosphate derivatives. The enzyme does not distinguish between the deoxy- and ribose forms. Probably excludes non-canonical purines from RNA and DNA precursor pools, thus preventing their incorporation into RNA and DNA and avoiding chromosomal lesions.</text>
</comment>
<comment type="catalytic activity">
    <reaction evidence="12">
        <text>N(6)-hydroxy-dATP + H2O = N(6)-hydroxy-dAMP + diphosphate + H(+)</text>
        <dbReference type="Rhea" id="RHEA:83971"/>
        <dbReference type="ChEBI" id="CHEBI:15377"/>
        <dbReference type="ChEBI" id="CHEBI:15378"/>
        <dbReference type="ChEBI" id="CHEBI:33019"/>
        <dbReference type="ChEBI" id="CHEBI:233529"/>
        <dbReference type="ChEBI" id="CHEBI:233530"/>
    </reaction>
    <physiologicalReaction direction="left-to-right" evidence="12">
        <dbReference type="Rhea" id="RHEA:83972"/>
    </physiologicalReaction>
</comment>
<reference evidence="15" key="2">
    <citation type="journal article" date="2020" name="bioRxiv">
        <title>Genomic and phenotypic heterogeneity of clinical isolates of the human pathogens Aspergillus fumigatus, Aspergillus lentulus and Aspergillus fumigatiaffinis.</title>
        <authorList>
            <person name="dos Santos R.A.C."/>
            <person name="Steenwyk J.L."/>
            <person name="Rivero-Menendez O."/>
            <person name="Mead M.E."/>
            <person name="Silva L.P."/>
            <person name="Bastos R.W."/>
            <person name="Alastruey-Izquierdo A."/>
            <person name="Goldman G.H."/>
            <person name="Rokas A."/>
        </authorList>
    </citation>
    <scope>NUCLEOTIDE SEQUENCE</scope>
    <source>
        <strain evidence="15">CNM-CM8927</strain>
    </source>
</reference>
<protein>
    <recommendedName>
        <fullName evidence="13">Inosine triphosphate pyrophosphatase</fullName>
        <shortName evidence="13">ITPase</shortName>
        <shortName evidence="13">Inosine triphosphatase</shortName>
        <ecNumber evidence="13">3.6.1.66</ecNumber>
    </recommendedName>
    <alternativeName>
        <fullName evidence="13">Non-canonical purine NTP pyrophosphatase</fullName>
    </alternativeName>
    <alternativeName>
        <fullName evidence="13">Non-standard purine NTP pyrophosphatase</fullName>
    </alternativeName>
    <alternativeName>
        <fullName evidence="13">Nucleoside-triphosphate diphosphatase</fullName>
    </alternativeName>
    <alternativeName>
        <fullName evidence="13">Nucleoside-triphosphate pyrophosphatase</fullName>
        <shortName evidence="13">NTPase</shortName>
    </alternativeName>
    <alternativeName>
        <fullName evidence="13">XTP/dITP diphosphatase</fullName>
    </alternativeName>
</protein>
<evidence type="ECO:0000256" key="12">
    <source>
        <dbReference type="ARBA" id="ARBA00093271"/>
    </source>
</evidence>
<comment type="catalytic activity">
    <reaction evidence="11">
        <text>dITP + H2O = dIMP + diphosphate + H(+)</text>
        <dbReference type="Rhea" id="RHEA:28342"/>
        <dbReference type="ChEBI" id="CHEBI:15377"/>
        <dbReference type="ChEBI" id="CHEBI:15378"/>
        <dbReference type="ChEBI" id="CHEBI:33019"/>
        <dbReference type="ChEBI" id="CHEBI:61194"/>
        <dbReference type="ChEBI" id="CHEBI:61382"/>
        <dbReference type="EC" id="3.6.1.66"/>
    </reaction>
    <physiologicalReaction direction="left-to-right" evidence="11">
        <dbReference type="Rhea" id="RHEA:28343"/>
    </physiologicalReaction>
</comment>
<keyword evidence="13" id="KW-0539">Nucleus</keyword>
<comment type="subunit">
    <text evidence="13">Homodimer.</text>
</comment>
<comment type="caution">
    <text evidence="14">The sequence shown here is derived from an EMBL/GenBank/DDBJ whole genome shotgun (WGS) entry which is preliminary data.</text>
</comment>
<evidence type="ECO:0000313" key="16">
    <source>
        <dbReference type="Proteomes" id="UP000051487"/>
    </source>
</evidence>
<dbReference type="CDD" id="cd00515">
    <property type="entry name" value="HAM1"/>
    <property type="match status" value="1"/>
</dbReference>
<dbReference type="GO" id="GO:0046872">
    <property type="term" value="F:metal ion binding"/>
    <property type="evidence" value="ECO:0007669"/>
    <property type="project" value="UniProtKB-KW"/>
</dbReference>
<comment type="cofactor">
    <cofactor evidence="13">
        <name>Mg(2+)</name>
        <dbReference type="ChEBI" id="CHEBI:18420"/>
    </cofactor>
    <cofactor evidence="13">
        <name>Mn(2+)</name>
        <dbReference type="ChEBI" id="CHEBI:29035"/>
    </cofactor>
    <text evidence="13">Binds 1 divalent metal cation per subunit; can use either Mg(2+) or Mn(2+).</text>
</comment>
<keyword evidence="2 13" id="KW-0963">Cytoplasm</keyword>
<dbReference type="EC" id="3.6.1.66" evidence="13"/>
<sequence>MITTAKLNFITGNKNKLAEVKAILGNVVEIDSQAIEVPEIQGSIEEIAKEKARRAAEEIGGPVLTEDTALGFHALKGLPGAYIKHFLSALGHDGLNKMLDSFEDRSAEAVCTFAFCRGPGEEPILFQGRTEGIIVRPRGPLNFGWDPIFEHNGMTYAEMDKEEKVRQLSAS</sequence>
<dbReference type="GO" id="GO:0009117">
    <property type="term" value="P:nucleotide metabolic process"/>
    <property type="evidence" value="ECO:0007669"/>
    <property type="project" value="UniProtKB-KW"/>
</dbReference>
<dbReference type="GO" id="GO:0005737">
    <property type="term" value="C:cytoplasm"/>
    <property type="evidence" value="ECO:0007669"/>
    <property type="project" value="UniProtKB-SubCell"/>
</dbReference>
<evidence type="ECO:0000256" key="7">
    <source>
        <dbReference type="ARBA" id="ARBA00023080"/>
    </source>
</evidence>
<evidence type="ECO:0000313" key="14">
    <source>
        <dbReference type="EMBL" id="GAQ09036.1"/>
    </source>
</evidence>
<feature type="binding site" evidence="13">
    <location>
        <position position="164"/>
    </location>
    <ligand>
        <name>ITP</name>
        <dbReference type="ChEBI" id="CHEBI:61402"/>
    </ligand>
</feature>
<comment type="subcellular location">
    <subcellularLocation>
        <location evidence="13">Cytoplasm</location>
    </subcellularLocation>
    <subcellularLocation>
        <location evidence="13">Nucleus</location>
    </subcellularLocation>
</comment>
<dbReference type="GO" id="GO:0036220">
    <property type="term" value="F:ITP diphosphatase activity"/>
    <property type="evidence" value="ECO:0007669"/>
    <property type="project" value="UniProtKB-UniRule"/>
</dbReference>
<feature type="binding site" evidence="13">
    <location>
        <begin position="11"/>
        <end position="16"/>
    </location>
    <ligand>
        <name>ITP</name>
        <dbReference type="ChEBI" id="CHEBI:61402"/>
    </ligand>
</feature>
<dbReference type="InterPro" id="IPR029001">
    <property type="entry name" value="ITPase-like_fam"/>
</dbReference>
<reference evidence="14 16" key="1">
    <citation type="submission" date="2015-11" db="EMBL/GenBank/DDBJ databases">
        <title>Aspergillus lentulus strain IFM 54703T.</title>
        <authorList>
            <person name="Kusuya Y."/>
            <person name="Sakai K."/>
            <person name="Kamei K."/>
            <person name="Takahashi H."/>
            <person name="Yaguchi T."/>
        </authorList>
    </citation>
    <scope>NUCLEOTIDE SEQUENCE [LARGE SCALE GENOMIC DNA]</scope>
    <source>
        <strain evidence="14 16">IFM 54703</strain>
    </source>
</reference>
<organism evidence="14 16">
    <name type="scientific">Aspergillus lentulus</name>
    <dbReference type="NCBI Taxonomy" id="293939"/>
    <lineage>
        <taxon>Eukaryota</taxon>
        <taxon>Fungi</taxon>
        <taxon>Dikarya</taxon>
        <taxon>Ascomycota</taxon>
        <taxon>Pezizomycotina</taxon>
        <taxon>Eurotiomycetes</taxon>
        <taxon>Eurotiomycetidae</taxon>
        <taxon>Eurotiales</taxon>
        <taxon>Aspergillaceae</taxon>
        <taxon>Aspergillus</taxon>
        <taxon>Aspergillus subgen. Fumigati</taxon>
    </lineage>
</organism>
<feature type="binding site" evidence="13">
    <location>
        <position position="39"/>
    </location>
    <ligand>
        <name>Mg(2+)</name>
        <dbReference type="ChEBI" id="CHEBI:18420"/>
    </ligand>
</feature>
<comment type="similarity">
    <text evidence="1 13">Belongs to the HAM1 NTPase family.</text>
</comment>
<dbReference type="InterPro" id="IPR027502">
    <property type="entry name" value="ITPase"/>
</dbReference>
<dbReference type="PANTHER" id="PTHR11067">
    <property type="entry name" value="INOSINE TRIPHOSPHATE PYROPHOSPHATASE/HAM1 PROTEIN"/>
    <property type="match status" value="1"/>
</dbReference>
<dbReference type="GO" id="GO:0009204">
    <property type="term" value="P:deoxyribonucleoside triphosphate catabolic process"/>
    <property type="evidence" value="ECO:0007669"/>
    <property type="project" value="UniProtKB-UniRule"/>
</dbReference>
<evidence type="ECO:0000256" key="2">
    <source>
        <dbReference type="ARBA" id="ARBA00022490"/>
    </source>
</evidence>
<evidence type="ECO:0000256" key="8">
    <source>
        <dbReference type="ARBA" id="ARBA00023211"/>
    </source>
</evidence>
<dbReference type="SUPFAM" id="SSF52972">
    <property type="entry name" value="ITPase-like"/>
    <property type="match status" value="1"/>
</dbReference>
<evidence type="ECO:0000256" key="4">
    <source>
        <dbReference type="ARBA" id="ARBA00022741"/>
    </source>
</evidence>
<accession>A0AAN4TBY4</accession>
<evidence type="ECO:0000256" key="9">
    <source>
        <dbReference type="ARBA" id="ARBA00054940"/>
    </source>
</evidence>
<dbReference type="GO" id="GO:0035870">
    <property type="term" value="F:dITP diphosphatase activity"/>
    <property type="evidence" value="ECO:0007669"/>
    <property type="project" value="UniProtKB-UniRule"/>
</dbReference>
<keyword evidence="3 13" id="KW-0479">Metal-binding</keyword>
<comment type="caution">
    <text evidence="13">Lacks conserved residue(s) required for the propagation of feature annotation.</text>
</comment>
<reference evidence="15" key="3">
    <citation type="submission" date="2020-04" db="EMBL/GenBank/DDBJ databases">
        <authorList>
            <person name="Santos R.A.C."/>
            <person name="Steenwyk J.L."/>
            <person name="Rivero-Menendez O."/>
            <person name="Mead M.E."/>
            <person name="Silva L.P."/>
            <person name="Bastos R.W."/>
            <person name="Alastruey-Izquierdo A."/>
            <person name="Goldman G.H."/>
            <person name="Rokas A."/>
        </authorList>
    </citation>
    <scope>NUCLEOTIDE SEQUENCE</scope>
    <source>
        <strain evidence="15">CNM-CM8927</strain>
    </source>
</reference>
<evidence type="ECO:0000313" key="15">
    <source>
        <dbReference type="EMBL" id="KAF4207786.1"/>
    </source>
</evidence>
<keyword evidence="4 13" id="KW-0547">Nucleotide-binding</keyword>
<dbReference type="HAMAP" id="MF_03148">
    <property type="entry name" value="HAM1_NTPase"/>
    <property type="match status" value="1"/>
</dbReference>
<dbReference type="InterPro" id="IPR002637">
    <property type="entry name" value="RdgB/HAM1"/>
</dbReference>
<keyword evidence="7 13" id="KW-0546">Nucleotide metabolism</keyword>
<comment type="function">
    <text evidence="9">Pyrophosphatase that hydrolyzes the non-canonical purine nucleotides inosine triphosphate (ITP), deoxyinosine triphosphate (dITP) as well as 2'-deoxy-N-6-hydroxylaminopurine triphosphate (dHAPTP) and xanthosine 5'-triphosphate (XTP) to their respective monophosphate derivatives. The enzyme does not distinguish between the deoxy- and ribose forms. Probably excludes non-canonical purines from RNA and DNA precursor pools, thus preventing their incorporation into RNA and DNA and avoiding chromosomal lesions.</text>
</comment>
<proteinExistence type="inferred from homology"/>
<comment type="catalytic activity">
    <reaction evidence="10">
        <text>ITP + H2O = IMP + diphosphate + H(+)</text>
        <dbReference type="Rhea" id="RHEA:29399"/>
        <dbReference type="ChEBI" id="CHEBI:15377"/>
        <dbReference type="ChEBI" id="CHEBI:15378"/>
        <dbReference type="ChEBI" id="CHEBI:33019"/>
        <dbReference type="ChEBI" id="CHEBI:58053"/>
        <dbReference type="ChEBI" id="CHEBI:61402"/>
        <dbReference type="EC" id="3.6.1.66"/>
    </reaction>
    <physiologicalReaction direction="left-to-right" evidence="10">
        <dbReference type="Rhea" id="RHEA:29400"/>
    </physiologicalReaction>
</comment>
<evidence type="ECO:0000256" key="10">
    <source>
        <dbReference type="ARBA" id="ARBA00093218"/>
    </source>
</evidence>
<keyword evidence="5 13" id="KW-0378">Hydrolase</keyword>
<keyword evidence="8 13" id="KW-0464">Manganese</keyword>
<evidence type="ECO:0000256" key="13">
    <source>
        <dbReference type="HAMAP-Rule" id="MF_03148"/>
    </source>
</evidence>
<dbReference type="PANTHER" id="PTHR11067:SF9">
    <property type="entry name" value="INOSINE TRIPHOSPHATE PYROPHOSPHATASE"/>
    <property type="match status" value="1"/>
</dbReference>
<feature type="binding site" evidence="13">
    <location>
        <begin position="143"/>
        <end position="146"/>
    </location>
    <ligand>
        <name>ITP</name>
        <dbReference type="ChEBI" id="CHEBI:61402"/>
    </ligand>
</feature>
<feature type="binding site" evidence="13">
    <location>
        <begin position="67"/>
        <end position="68"/>
    </location>
    <ligand>
        <name>ITP</name>
        <dbReference type="ChEBI" id="CHEBI:61402"/>
    </ligand>
</feature>
<evidence type="ECO:0000256" key="1">
    <source>
        <dbReference type="ARBA" id="ARBA00008023"/>
    </source>
</evidence>
<keyword evidence="6 13" id="KW-0460">Magnesium</keyword>